<keyword evidence="3" id="KW-1185">Reference proteome</keyword>
<evidence type="ECO:0000313" key="2">
    <source>
        <dbReference type="EMBL" id="MFF4026899.1"/>
    </source>
</evidence>
<name>A0ABW6TL95_9NOCA</name>
<evidence type="ECO:0000256" key="1">
    <source>
        <dbReference type="SAM" id="Coils"/>
    </source>
</evidence>
<proteinExistence type="predicted"/>
<dbReference type="RefSeq" id="WP_387131874.1">
    <property type="nucleotide sequence ID" value="NZ_JBIATK010000012.1"/>
</dbReference>
<keyword evidence="1" id="KW-0175">Coiled coil</keyword>
<comment type="caution">
    <text evidence="2">The sequence shown here is derived from an EMBL/GenBank/DDBJ whole genome shotgun (WGS) entry which is preliminary data.</text>
</comment>
<gene>
    <name evidence="2" type="ORF">ACFYY5_29025</name>
</gene>
<organism evidence="2 3">
    <name type="scientific">Nocardia elegans</name>
    <dbReference type="NCBI Taxonomy" id="300029"/>
    <lineage>
        <taxon>Bacteria</taxon>
        <taxon>Bacillati</taxon>
        <taxon>Actinomycetota</taxon>
        <taxon>Actinomycetes</taxon>
        <taxon>Mycobacteriales</taxon>
        <taxon>Nocardiaceae</taxon>
        <taxon>Nocardia</taxon>
    </lineage>
</organism>
<accession>A0ABW6TL95</accession>
<reference evidence="2 3" key="1">
    <citation type="submission" date="2024-10" db="EMBL/GenBank/DDBJ databases">
        <title>The Natural Products Discovery Center: Release of the First 8490 Sequenced Strains for Exploring Actinobacteria Biosynthetic Diversity.</title>
        <authorList>
            <person name="Kalkreuter E."/>
            <person name="Kautsar S.A."/>
            <person name="Yang D."/>
            <person name="Bader C.D."/>
            <person name="Teijaro C.N."/>
            <person name="Fluegel L."/>
            <person name="Davis C.M."/>
            <person name="Simpson J.R."/>
            <person name="Lauterbach L."/>
            <person name="Steele A.D."/>
            <person name="Gui C."/>
            <person name="Meng S."/>
            <person name="Li G."/>
            <person name="Viehrig K."/>
            <person name="Ye F."/>
            <person name="Su P."/>
            <person name="Kiefer A.F."/>
            <person name="Nichols A."/>
            <person name="Cepeda A.J."/>
            <person name="Yan W."/>
            <person name="Fan B."/>
            <person name="Jiang Y."/>
            <person name="Adhikari A."/>
            <person name="Zheng C.-J."/>
            <person name="Schuster L."/>
            <person name="Cowan T.M."/>
            <person name="Smanski M.J."/>
            <person name="Chevrette M.G."/>
            <person name="De Carvalho L.P.S."/>
            <person name="Shen B."/>
        </authorList>
    </citation>
    <scope>NUCLEOTIDE SEQUENCE [LARGE SCALE GENOMIC DNA]</scope>
    <source>
        <strain evidence="2 3">NPDC001867</strain>
    </source>
</reference>
<protein>
    <submittedName>
        <fullName evidence="2">Uncharacterized protein</fullName>
    </submittedName>
</protein>
<sequence length="107" mass="11615">MSSREQMKRQLCAAIDDLSEDKGFVLVVTDDEISFTPLRSGGGWDGDSYLYVEELTQAEKQRQRVELGNAVRQLELSKKSLEAGIAAAETRLADLNAAIANALGGRG</sequence>
<feature type="coiled-coil region" evidence="1">
    <location>
        <begin position="71"/>
        <end position="98"/>
    </location>
</feature>
<dbReference type="EMBL" id="JBIATK010000012">
    <property type="protein sequence ID" value="MFF4026899.1"/>
    <property type="molecule type" value="Genomic_DNA"/>
</dbReference>
<dbReference type="Proteomes" id="UP001602089">
    <property type="component" value="Unassembled WGS sequence"/>
</dbReference>
<evidence type="ECO:0000313" key="3">
    <source>
        <dbReference type="Proteomes" id="UP001602089"/>
    </source>
</evidence>